<reference evidence="2 3" key="1">
    <citation type="submission" date="2018-06" db="EMBL/GenBank/DDBJ databases">
        <title>Genomic Encyclopedia of Type Strains, Phase IV (KMG-IV): sequencing the most valuable type-strain genomes for metagenomic binning, comparative biology and taxonomic classification.</title>
        <authorList>
            <person name="Goeker M."/>
        </authorList>
    </citation>
    <scope>NUCLEOTIDE SEQUENCE [LARGE SCALE GENOMIC DNA]</scope>
    <source>
        <strain evidence="2 3">DSM 18048</strain>
    </source>
</reference>
<comment type="caution">
    <text evidence="2">The sequence shown here is derived from an EMBL/GenBank/DDBJ whole genome shotgun (WGS) entry which is preliminary data.</text>
</comment>
<dbReference type="RefSeq" id="WP_110885951.1">
    <property type="nucleotide sequence ID" value="NZ_QJSX01000004.1"/>
</dbReference>
<evidence type="ECO:0008006" key="4">
    <source>
        <dbReference type="Google" id="ProtNLM"/>
    </source>
</evidence>
<protein>
    <recommendedName>
        <fullName evidence="4">DUF2946 family protein</fullName>
    </recommendedName>
</protein>
<evidence type="ECO:0000313" key="2">
    <source>
        <dbReference type="EMBL" id="PYE54832.1"/>
    </source>
</evidence>
<sequence length="136" mass="14251">MISVRQASPNPASSAAWRTVAAILAVLSLLWTPMHAAMAIEMRLTGTETCSHSHSAESVHADPRHGGSSKHEQNAPKRHVTSRQGCECGAAPEVTLPGQVVLALPLSVPTVPVAPSTPRVRTLDTTPVARGPPFPS</sequence>
<feature type="region of interest" description="Disordered" evidence="1">
    <location>
        <begin position="47"/>
        <end position="84"/>
    </location>
</feature>
<gene>
    <name evidence="2" type="ORF">DES52_104103</name>
</gene>
<organism evidence="2 3">
    <name type="scientific">Deinococcus yavapaiensis KR-236</name>
    <dbReference type="NCBI Taxonomy" id="694435"/>
    <lineage>
        <taxon>Bacteria</taxon>
        <taxon>Thermotogati</taxon>
        <taxon>Deinococcota</taxon>
        <taxon>Deinococci</taxon>
        <taxon>Deinococcales</taxon>
        <taxon>Deinococcaceae</taxon>
        <taxon>Deinococcus</taxon>
    </lineage>
</organism>
<evidence type="ECO:0000313" key="3">
    <source>
        <dbReference type="Proteomes" id="UP000248326"/>
    </source>
</evidence>
<evidence type="ECO:0000256" key="1">
    <source>
        <dbReference type="SAM" id="MobiDB-lite"/>
    </source>
</evidence>
<feature type="region of interest" description="Disordered" evidence="1">
    <location>
        <begin position="110"/>
        <end position="136"/>
    </location>
</feature>
<feature type="compositionally biased region" description="Low complexity" evidence="1">
    <location>
        <begin position="110"/>
        <end position="120"/>
    </location>
</feature>
<dbReference type="InterPro" id="IPR021333">
    <property type="entry name" value="DUF2946"/>
</dbReference>
<dbReference type="AlphaFoldDB" id="A0A318SEA2"/>
<dbReference type="Pfam" id="PF11162">
    <property type="entry name" value="DUF2946"/>
    <property type="match status" value="1"/>
</dbReference>
<name>A0A318SEA2_9DEIO</name>
<dbReference type="Proteomes" id="UP000248326">
    <property type="component" value="Unassembled WGS sequence"/>
</dbReference>
<dbReference type="EMBL" id="QJSX01000004">
    <property type="protein sequence ID" value="PYE54832.1"/>
    <property type="molecule type" value="Genomic_DNA"/>
</dbReference>
<accession>A0A318SEA2</accession>
<keyword evidence="3" id="KW-1185">Reference proteome</keyword>
<feature type="compositionally biased region" description="Basic and acidic residues" evidence="1">
    <location>
        <begin position="54"/>
        <end position="75"/>
    </location>
</feature>
<proteinExistence type="predicted"/>